<reference evidence="3 8" key="3">
    <citation type="submission" date="2021-03" db="EMBL/GenBank/DDBJ databases">
        <title>Clinical course, treatment and visual outcome of an outbreak of Burkholderia contaminans endophthalmitis following cataract surgery.</title>
        <authorList>
            <person name="Lind C."/>
            <person name="Olsen K."/>
            <person name="Angelsen N.K."/>
            <person name="Krefting E.A."/>
            <person name="Fossen K."/>
            <person name="Gravningen K."/>
            <person name="Depoorter E."/>
            <person name="Vandamme P."/>
            <person name="Bertelsen G."/>
        </authorList>
    </citation>
    <scope>NUCLEOTIDE SEQUENCE [LARGE SCALE GENOMIC DNA]</scope>
    <source>
        <strain evidence="3 8">51242556</strain>
    </source>
</reference>
<dbReference type="Proteomes" id="UP001172109">
    <property type="component" value="Unassembled WGS sequence"/>
</dbReference>
<proteinExistence type="predicted"/>
<dbReference type="RefSeq" id="WP_077186796.1">
    <property type="nucleotide sequence ID" value="NZ_BSTW01000022.1"/>
</dbReference>
<dbReference type="Proteomes" id="UP001220209">
    <property type="component" value="Plasmid unnamed2"/>
</dbReference>
<dbReference type="InterPro" id="IPR007332">
    <property type="entry name" value="DUF411"/>
</dbReference>
<evidence type="ECO:0000313" key="6">
    <source>
        <dbReference type="EMBL" id="WFN23851.1"/>
    </source>
</evidence>
<gene>
    <name evidence="5" type="ORF">C3743_38780</name>
    <name evidence="3" type="ORF">J4M89_39635</name>
    <name evidence="2" type="ORF">JIN94_38890</name>
    <name evidence="6" type="ORF">LXE91_41265</name>
    <name evidence="4" type="ORF">QZM56_32410</name>
</gene>
<evidence type="ECO:0000313" key="9">
    <source>
        <dbReference type="Proteomes" id="UP001220209"/>
    </source>
</evidence>
<reference evidence="2" key="2">
    <citation type="submission" date="2021-01" db="EMBL/GenBank/DDBJ databases">
        <title>Outbreak of Burkholderia contaminns endophthalmitis traced to a clinical ventilation system.</title>
        <authorList>
            <person name="Lipuma J."/>
            <person name="Spilker T."/>
            <person name="Kratholm J."/>
        </authorList>
    </citation>
    <scope>NUCLEOTIDE SEQUENCE</scope>
    <source>
        <strain evidence="2">HI4954</strain>
    </source>
</reference>
<feature type="signal peptide" evidence="1">
    <location>
        <begin position="1"/>
        <end position="30"/>
    </location>
</feature>
<reference evidence="6 9" key="4">
    <citation type="submission" date="2021-12" db="EMBL/GenBank/DDBJ databases">
        <title>Genomic and phenotypic characterization of three Burkholderia contaminans isolates recovered from different sources.</title>
        <authorList>
            <person name="Lopez De Volder A."/>
            <person name="Fan Y."/>
            <person name="Nunvar J."/>
            <person name="Herrera T."/>
            <person name="Timp W."/>
            <person name="Degrossi J."/>
        </authorList>
    </citation>
    <scope>NUCLEOTIDE SEQUENCE [LARGE SCALE GENOMIC DNA]</scope>
    <source>
        <strain evidence="6 9">LMG 23361</strain>
        <plasmid evidence="6 9">unnamed2</plasmid>
    </source>
</reference>
<dbReference type="Proteomes" id="UP000611459">
    <property type="component" value="Unassembled WGS sequence"/>
</dbReference>
<organism evidence="5 7">
    <name type="scientific">Burkholderia contaminans</name>
    <dbReference type="NCBI Taxonomy" id="488447"/>
    <lineage>
        <taxon>Bacteria</taxon>
        <taxon>Pseudomonadati</taxon>
        <taxon>Pseudomonadota</taxon>
        <taxon>Betaproteobacteria</taxon>
        <taxon>Burkholderiales</taxon>
        <taxon>Burkholderiaceae</taxon>
        <taxon>Burkholderia</taxon>
        <taxon>Burkholderia cepacia complex</taxon>
    </lineage>
</organism>
<reference evidence="4" key="5">
    <citation type="submission" date="2023-07" db="EMBL/GenBank/DDBJ databases">
        <title>A collection of bacterial strains from the Burkholderia cepacia Research Laboratory and Repository.</title>
        <authorList>
            <person name="Lipuma J."/>
            <person name="Spilker T."/>
            <person name="Caverly L."/>
        </authorList>
    </citation>
    <scope>NUCLEOTIDE SEQUENCE</scope>
    <source>
        <strain evidence="4">AU44979</strain>
    </source>
</reference>
<dbReference type="EMBL" id="PQVP01000004">
    <property type="protein sequence ID" value="POZ80397.1"/>
    <property type="molecule type" value="Genomic_DNA"/>
</dbReference>
<keyword evidence="8" id="KW-1185">Reference proteome</keyword>
<accession>A0A2S5DMV0</accession>
<protein>
    <submittedName>
        <fullName evidence="5">DUF411 domain-containing protein</fullName>
    </submittedName>
</protein>
<dbReference type="AlphaFoldDB" id="A0A2S5DMV0"/>
<keyword evidence="1" id="KW-0732">Signal</keyword>
<evidence type="ECO:0000313" key="2">
    <source>
        <dbReference type="EMBL" id="MBK1935861.1"/>
    </source>
</evidence>
<reference evidence="5 7" key="1">
    <citation type="submission" date="2018-01" db="EMBL/GenBank/DDBJ databases">
        <title>Successful Treatment of Persistent Burkholderia cepacia Bacteremia with Ceftazidime-Avibactam.</title>
        <authorList>
            <person name="Tamma P."/>
            <person name="Fan Y."/>
            <person name="Bergman Y."/>
            <person name="Sick-Samuels A."/>
            <person name="Hsu A."/>
            <person name="Timp W."/>
            <person name="Simner P."/>
        </authorList>
    </citation>
    <scope>NUCLEOTIDE SEQUENCE [LARGE SCALE GENOMIC DNA]</scope>
    <source>
        <strain evidence="5 7">170816</strain>
    </source>
</reference>
<dbReference type="EMBL" id="JAGEMX010000033">
    <property type="protein sequence ID" value="MBO1835508.1"/>
    <property type="molecule type" value="Genomic_DNA"/>
</dbReference>
<dbReference type="SUPFAM" id="SSF52833">
    <property type="entry name" value="Thioredoxin-like"/>
    <property type="match status" value="1"/>
</dbReference>
<name>A0A2S5DMV0_9BURK</name>
<dbReference type="Pfam" id="PF04214">
    <property type="entry name" value="DUF411"/>
    <property type="match status" value="1"/>
</dbReference>
<dbReference type="Proteomes" id="UP000664048">
    <property type="component" value="Unassembled WGS sequence"/>
</dbReference>
<feature type="chain" id="PRO_5044579775" evidence="1">
    <location>
        <begin position="31"/>
        <end position="162"/>
    </location>
</feature>
<keyword evidence="6" id="KW-0614">Plasmid</keyword>
<geneLocation type="plasmid" evidence="6 9">
    <name>unnamed2</name>
</geneLocation>
<evidence type="ECO:0000313" key="3">
    <source>
        <dbReference type="EMBL" id="MBO1835508.1"/>
    </source>
</evidence>
<sequence length="162" mass="17649">MKKPLKVGSISHARRSVVAGLALLPVIAFSQETAGKPVVQVWKTPTCGCCEDWVSHLKNNGFKVAVQNVDDTVEARRKAGMPDRYASCHTGIVQGYAIEGHVPAREIKRLLRERPKAIGLAVPSMPIGAPGMDGPAYNGRHLPYNVMLVSRDGQTSIFQSYR</sequence>
<evidence type="ECO:0000313" key="4">
    <source>
        <dbReference type="EMBL" id="MDN7569215.1"/>
    </source>
</evidence>
<dbReference type="EMBL" id="JAUJQS010000034">
    <property type="protein sequence ID" value="MDN7569215.1"/>
    <property type="molecule type" value="Genomic_DNA"/>
</dbReference>
<dbReference type="EMBL" id="JAENIB010000039">
    <property type="protein sequence ID" value="MBK1935861.1"/>
    <property type="molecule type" value="Genomic_DNA"/>
</dbReference>
<dbReference type="EMBL" id="CP090644">
    <property type="protein sequence ID" value="WFN23851.1"/>
    <property type="molecule type" value="Genomic_DNA"/>
</dbReference>
<dbReference type="InterPro" id="IPR036249">
    <property type="entry name" value="Thioredoxin-like_sf"/>
</dbReference>
<evidence type="ECO:0000313" key="8">
    <source>
        <dbReference type="Proteomes" id="UP000664048"/>
    </source>
</evidence>
<evidence type="ECO:0000313" key="5">
    <source>
        <dbReference type="EMBL" id="POZ80397.1"/>
    </source>
</evidence>
<evidence type="ECO:0000256" key="1">
    <source>
        <dbReference type="SAM" id="SignalP"/>
    </source>
</evidence>
<evidence type="ECO:0000313" key="7">
    <source>
        <dbReference type="Proteomes" id="UP000238655"/>
    </source>
</evidence>
<dbReference type="Proteomes" id="UP000238655">
    <property type="component" value="Unassembled WGS sequence"/>
</dbReference>